<dbReference type="AlphaFoldDB" id="U7QUZ2"/>
<dbReference type="EMBL" id="AXDT01000256">
    <property type="protein sequence ID" value="ERT10885.1"/>
    <property type="molecule type" value="Genomic_DNA"/>
</dbReference>
<keyword evidence="2" id="KW-1185">Reference proteome</keyword>
<dbReference type="RefSeq" id="WP_023046157.1">
    <property type="nucleotide sequence ID" value="NZ_AXDT01000256.1"/>
</dbReference>
<protein>
    <submittedName>
        <fullName evidence="1">Uncharacterized protein</fullName>
    </submittedName>
</protein>
<sequence length="60" mass="6862">MPDTLTFNKPPTDFDKWNGKEWVVDKDLLKAHQINDAKQQQAALLTVSIQAQLWGDSSFM</sequence>
<comment type="caution">
    <text evidence="1">The sequence shown here is derived from an EMBL/GenBank/DDBJ whole genome shotgun (WGS) entry which is preliminary data.</text>
</comment>
<gene>
    <name evidence="1" type="ORF">O185_22380</name>
</gene>
<dbReference type="InterPro" id="IPR003458">
    <property type="entry name" value="Phage_T4_Gp38_tail_assem"/>
</dbReference>
<dbReference type="Proteomes" id="UP000017133">
    <property type="component" value="Unassembled WGS sequence"/>
</dbReference>
<evidence type="ECO:0000313" key="1">
    <source>
        <dbReference type="EMBL" id="ERT10885.1"/>
    </source>
</evidence>
<reference evidence="1 2" key="1">
    <citation type="submission" date="2013-10" db="EMBL/GenBank/DDBJ databases">
        <title>Whole Genome Shotgun Sequence of Photorhabdus temperata J3.</title>
        <authorList>
            <person name="Park G.-S."/>
            <person name="Hong S.-J."/>
            <person name="Shin J.-H."/>
        </authorList>
    </citation>
    <scope>NUCLEOTIDE SEQUENCE [LARGE SCALE GENOMIC DNA]</scope>
    <source>
        <strain evidence="1 2">J3</strain>
    </source>
</reference>
<dbReference type="Pfam" id="PF02413">
    <property type="entry name" value="Caudo_TAP"/>
    <property type="match status" value="1"/>
</dbReference>
<accession>U7QUZ2</accession>
<proteinExistence type="predicted"/>
<evidence type="ECO:0000313" key="2">
    <source>
        <dbReference type="Proteomes" id="UP000017133"/>
    </source>
</evidence>
<name>U7QUZ2_PHOTE</name>
<dbReference type="PATRIC" id="fig|1389415.4.peg.4478"/>
<organism evidence="1 2">
    <name type="scientific">Photorhabdus temperata J3</name>
    <dbReference type="NCBI Taxonomy" id="1389415"/>
    <lineage>
        <taxon>Bacteria</taxon>
        <taxon>Pseudomonadati</taxon>
        <taxon>Pseudomonadota</taxon>
        <taxon>Gammaproteobacteria</taxon>
        <taxon>Enterobacterales</taxon>
        <taxon>Morganellaceae</taxon>
        <taxon>Photorhabdus</taxon>
    </lineage>
</organism>